<dbReference type="InterPro" id="IPR036864">
    <property type="entry name" value="Zn2-C6_fun-type_DNA-bd_sf"/>
</dbReference>
<keyword evidence="11" id="KW-1185">Reference proteome</keyword>
<reference evidence="10" key="1">
    <citation type="submission" date="2023-02" db="EMBL/GenBank/DDBJ databases">
        <title>Identification and recombinant expression of a fungal hydrolase from Papiliotrema laurentii that hydrolyzes apple cutin and clears colloidal polyester polyurethane.</title>
        <authorList>
            <consortium name="DOE Joint Genome Institute"/>
            <person name="Roman V.A."/>
            <person name="Bojanowski C."/>
            <person name="Crable B.R."/>
            <person name="Wagner D.N."/>
            <person name="Hung C.S."/>
            <person name="Nadeau L.J."/>
            <person name="Schratz L."/>
            <person name="Haridas S."/>
            <person name="Pangilinan J."/>
            <person name="Lipzen A."/>
            <person name="Na H."/>
            <person name="Yan M."/>
            <person name="Ng V."/>
            <person name="Grigoriev I.V."/>
            <person name="Spatafora J.W."/>
            <person name="Barlow D."/>
            <person name="Biffinger J."/>
            <person name="Kelley-Loughnane N."/>
            <person name="Varaljay V.A."/>
            <person name="Crookes-Goodson W.J."/>
        </authorList>
    </citation>
    <scope>NUCLEOTIDE SEQUENCE</scope>
    <source>
        <strain evidence="10">5307AH</strain>
    </source>
</reference>
<dbReference type="Pfam" id="PF00172">
    <property type="entry name" value="Zn_clus"/>
    <property type="match status" value="1"/>
</dbReference>
<sequence>MSSRACFRCIAKKRRCDHRQPTCESCAKANEQCAYPPPRARRGPMQGLTKILEERIDEYERALWFLLGHQEVIDILHDQAAKRGLNAELDACPMSRYDRDDRRDMWKENEMKNLGDLIGFRRRMAREGMDELPDDNPPDVSDCGSTCNDRLSPRMVSQPPVELHGTASSDVPVFAVADRLTNHAASLISPVTTTLLSQIAPRIDGPAFSAVPPVPANVHRPNTDMSDLLASWASSPPVAHVLPHARKKTKLQEKRRNTGDDVFW</sequence>
<dbReference type="GO" id="GO:0045944">
    <property type="term" value="P:positive regulation of transcription by RNA polymerase II"/>
    <property type="evidence" value="ECO:0007669"/>
    <property type="project" value="TreeGrafter"/>
</dbReference>
<evidence type="ECO:0000259" key="9">
    <source>
        <dbReference type="PROSITE" id="PS50048"/>
    </source>
</evidence>
<dbReference type="GO" id="GO:0000981">
    <property type="term" value="F:DNA-binding transcription factor activity, RNA polymerase II-specific"/>
    <property type="evidence" value="ECO:0007669"/>
    <property type="project" value="InterPro"/>
</dbReference>
<evidence type="ECO:0000256" key="2">
    <source>
        <dbReference type="ARBA" id="ARBA00022723"/>
    </source>
</evidence>
<dbReference type="PANTHER" id="PTHR47782:SF12">
    <property type="entry name" value="ZN(II)2CYS6 TRANSCRIPTION FACTOR (EUROFUNG)"/>
    <property type="match status" value="1"/>
</dbReference>
<keyword evidence="6" id="KW-0804">Transcription</keyword>
<keyword evidence="5" id="KW-0238">DNA-binding</keyword>
<comment type="subcellular location">
    <subcellularLocation>
        <location evidence="1">Nucleus</location>
    </subcellularLocation>
</comment>
<dbReference type="SMART" id="SM00066">
    <property type="entry name" value="GAL4"/>
    <property type="match status" value="1"/>
</dbReference>
<comment type="caution">
    <text evidence="10">The sequence shown here is derived from an EMBL/GenBank/DDBJ whole genome shotgun (WGS) entry which is preliminary data.</text>
</comment>
<dbReference type="AlphaFoldDB" id="A0AAD9FTK4"/>
<keyword evidence="7" id="KW-0539">Nucleus</keyword>
<feature type="region of interest" description="Disordered" evidence="8">
    <location>
        <begin position="245"/>
        <end position="264"/>
    </location>
</feature>
<dbReference type="PROSITE" id="PS50048">
    <property type="entry name" value="ZN2_CY6_FUNGAL_2"/>
    <property type="match status" value="1"/>
</dbReference>
<evidence type="ECO:0000256" key="6">
    <source>
        <dbReference type="ARBA" id="ARBA00023163"/>
    </source>
</evidence>
<evidence type="ECO:0000313" key="10">
    <source>
        <dbReference type="EMBL" id="KAK1925909.1"/>
    </source>
</evidence>
<dbReference type="EMBL" id="JAODAN010000003">
    <property type="protein sequence ID" value="KAK1925909.1"/>
    <property type="molecule type" value="Genomic_DNA"/>
</dbReference>
<dbReference type="GO" id="GO:0008270">
    <property type="term" value="F:zinc ion binding"/>
    <property type="evidence" value="ECO:0007669"/>
    <property type="project" value="InterPro"/>
</dbReference>
<dbReference type="InterPro" id="IPR052202">
    <property type="entry name" value="Yeast_MetPath_Reg"/>
</dbReference>
<feature type="compositionally biased region" description="Basic and acidic residues" evidence="8">
    <location>
        <begin position="250"/>
        <end position="264"/>
    </location>
</feature>
<proteinExistence type="predicted"/>
<dbReference type="InterPro" id="IPR001138">
    <property type="entry name" value="Zn2Cys6_DnaBD"/>
</dbReference>
<gene>
    <name evidence="10" type="ORF">DB88DRAFT_509557</name>
</gene>
<evidence type="ECO:0000256" key="8">
    <source>
        <dbReference type="SAM" id="MobiDB-lite"/>
    </source>
</evidence>
<keyword evidence="3" id="KW-0862">Zinc</keyword>
<dbReference type="Proteomes" id="UP001182556">
    <property type="component" value="Unassembled WGS sequence"/>
</dbReference>
<feature type="domain" description="Zn(2)-C6 fungal-type" evidence="9">
    <location>
        <begin position="5"/>
        <end position="35"/>
    </location>
</feature>
<dbReference type="PANTHER" id="PTHR47782">
    <property type="entry name" value="ZN(II)2CYS6 TRANSCRIPTION FACTOR (EUROFUNG)-RELATED"/>
    <property type="match status" value="1"/>
</dbReference>
<organism evidence="10 11">
    <name type="scientific">Papiliotrema laurentii</name>
    <name type="common">Cryptococcus laurentii</name>
    <dbReference type="NCBI Taxonomy" id="5418"/>
    <lineage>
        <taxon>Eukaryota</taxon>
        <taxon>Fungi</taxon>
        <taxon>Dikarya</taxon>
        <taxon>Basidiomycota</taxon>
        <taxon>Agaricomycotina</taxon>
        <taxon>Tremellomycetes</taxon>
        <taxon>Tremellales</taxon>
        <taxon>Rhynchogastremaceae</taxon>
        <taxon>Papiliotrema</taxon>
    </lineage>
</organism>
<evidence type="ECO:0000256" key="7">
    <source>
        <dbReference type="ARBA" id="ARBA00023242"/>
    </source>
</evidence>
<evidence type="ECO:0000313" key="11">
    <source>
        <dbReference type="Proteomes" id="UP001182556"/>
    </source>
</evidence>
<keyword evidence="4" id="KW-0805">Transcription regulation</keyword>
<keyword evidence="2" id="KW-0479">Metal-binding</keyword>
<dbReference type="SUPFAM" id="SSF57701">
    <property type="entry name" value="Zn2/Cys6 DNA-binding domain"/>
    <property type="match status" value="1"/>
</dbReference>
<dbReference type="GO" id="GO:0043565">
    <property type="term" value="F:sequence-specific DNA binding"/>
    <property type="evidence" value="ECO:0007669"/>
    <property type="project" value="TreeGrafter"/>
</dbReference>
<dbReference type="GO" id="GO:0005634">
    <property type="term" value="C:nucleus"/>
    <property type="evidence" value="ECO:0007669"/>
    <property type="project" value="UniProtKB-SubCell"/>
</dbReference>
<evidence type="ECO:0000256" key="1">
    <source>
        <dbReference type="ARBA" id="ARBA00004123"/>
    </source>
</evidence>
<protein>
    <recommendedName>
        <fullName evidence="9">Zn(2)-C6 fungal-type domain-containing protein</fullName>
    </recommendedName>
</protein>
<dbReference type="Gene3D" id="4.10.240.10">
    <property type="entry name" value="Zn(2)-C6 fungal-type DNA-binding domain"/>
    <property type="match status" value="1"/>
</dbReference>
<name>A0AAD9FTK4_PAPLA</name>
<evidence type="ECO:0000256" key="4">
    <source>
        <dbReference type="ARBA" id="ARBA00023015"/>
    </source>
</evidence>
<evidence type="ECO:0000256" key="3">
    <source>
        <dbReference type="ARBA" id="ARBA00022833"/>
    </source>
</evidence>
<accession>A0AAD9FTK4</accession>
<evidence type="ECO:0000256" key="5">
    <source>
        <dbReference type="ARBA" id="ARBA00023125"/>
    </source>
</evidence>
<dbReference type="CDD" id="cd00067">
    <property type="entry name" value="GAL4"/>
    <property type="match status" value="1"/>
</dbReference>